<dbReference type="RefSeq" id="WP_127188046.1">
    <property type="nucleotide sequence ID" value="NZ_RZNJ01000002.1"/>
</dbReference>
<sequence>MRNVSKPWCALPIAALLLTPGTALAQAVSVDRGLTEDRAYTVFYPDVFQSVDDQNEATVITLRHPDAAFQCDVFVVDGGEPDWDAEGALSRMDVAAIEDSWRDDFPDFALTSRAVTTFQSGPALYYEGASTQTPMGVPISFAHAEAVDEGRTYVVECFVETSVLPQAKPLIDFIIANFSTRSDGECCRPVDAPETPPSP</sequence>
<keyword evidence="1" id="KW-0732">Signal</keyword>
<evidence type="ECO:0000313" key="3">
    <source>
        <dbReference type="Proteomes" id="UP000281547"/>
    </source>
</evidence>
<feature type="signal peptide" evidence="1">
    <location>
        <begin position="1"/>
        <end position="25"/>
    </location>
</feature>
<keyword evidence="3" id="KW-1185">Reference proteome</keyword>
<evidence type="ECO:0000256" key="1">
    <source>
        <dbReference type="SAM" id="SignalP"/>
    </source>
</evidence>
<accession>A0A433XG59</accession>
<evidence type="ECO:0000313" key="2">
    <source>
        <dbReference type="EMBL" id="RUT33091.1"/>
    </source>
</evidence>
<organism evidence="2 3">
    <name type="scientific">Arsenicitalea aurantiaca</name>
    <dbReference type="NCBI Taxonomy" id="1783274"/>
    <lineage>
        <taxon>Bacteria</taxon>
        <taxon>Pseudomonadati</taxon>
        <taxon>Pseudomonadota</taxon>
        <taxon>Alphaproteobacteria</taxon>
        <taxon>Hyphomicrobiales</taxon>
        <taxon>Devosiaceae</taxon>
        <taxon>Arsenicitalea</taxon>
    </lineage>
</organism>
<dbReference type="EMBL" id="RZNJ01000002">
    <property type="protein sequence ID" value="RUT33091.1"/>
    <property type="molecule type" value="Genomic_DNA"/>
</dbReference>
<reference evidence="2 3" key="1">
    <citation type="journal article" date="2016" name="Int. J. Syst. Evol. Microbiol.">
        <title>Arsenicitalea aurantiaca gen. nov., sp. nov., a new member of the family Hyphomicrobiaceae, isolated from high-arsenic sediment.</title>
        <authorList>
            <person name="Mu Y."/>
            <person name="Zhou L."/>
            <person name="Zeng X.C."/>
            <person name="Liu L."/>
            <person name="Pan Y."/>
            <person name="Chen X."/>
            <person name="Wang J."/>
            <person name="Li S."/>
            <person name="Li W.J."/>
            <person name="Wang Y."/>
        </authorList>
    </citation>
    <scope>NUCLEOTIDE SEQUENCE [LARGE SCALE GENOMIC DNA]</scope>
    <source>
        <strain evidence="2 3">42-50</strain>
    </source>
</reference>
<feature type="chain" id="PRO_5019018750" description="DUF1795 domain-containing protein" evidence="1">
    <location>
        <begin position="26"/>
        <end position="199"/>
    </location>
</feature>
<dbReference type="AlphaFoldDB" id="A0A433XG59"/>
<evidence type="ECO:0008006" key="4">
    <source>
        <dbReference type="Google" id="ProtNLM"/>
    </source>
</evidence>
<protein>
    <recommendedName>
        <fullName evidence="4">DUF1795 domain-containing protein</fullName>
    </recommendedName>
</protein>
<gene>
    <name evidence="2" type="ORF">EMQ25_08175</name>
</gene>
<dbReference type="OrthoDB" id="7948649at2"/>
<dbReference type="Proteomes" id="UP000281547">
    <property type="component" value="Unassembled WGS sequence"/>
</dbReference>
<comment type="caution">
    <text evidence="2">The sequence shown here is derived from an EMBL/GenBank/DDBJ whole genome shotgun (WGS) entry which is preliminary data.</text>
</comment>
<name>A0A433XG59_9HYPH</name>
<proteinExistence type="predicted"/>